<protein>
    <submittedName>
        <fullName evidence="2">Uncharacterized protein</fullName>
    </submittedName>
</protein>
<keyword evidence="3" id="KW-1185">Reference proteome</keyword>
<feature type="compositionally biased region" description="Basic and acidic residues" evidence="1">
    <location>
        <begin position="19"/>
        <end position="29"/>
    </location>
</feature>
<gene>
    <name evidence="2" type="ORF">GQF42_07750</name>
</gene>
<organism evidence="2 3">
    <name type="scientific">Streptomyces broussonetiae</name>
    <dbReference type="NCBI Taxonomy" id="2686304"/>
    <lineage>
        <taxon>Bacteria</taxon>
        <taxon>Bacillati</taxon>
        <taxon>Actinomycetota</taxon>
        <taxon>Actinomycetes</taxon>
        <taxon>Kitasatosporales</taxon>
        <taxon>Streptomycetaceae</taxon>
        <taxon>Streptomyces</taxon>
    </lineage>
</organism>
<dbReference type="AlphaFoldDB" id="A0A6I6MRJ0"/>
<dbReference type="EMBL" id="CP047020">
    <property type="protein sequence ID" value="QHA03178.1"/>
    <property type="molecule type" value="Genomic_DNA"/>
</dbReference>
<dbReference type="KEGG" id="sbro:GQF42_07750"/>
<evidence type="ECO:0000313" key="2">
    <source>
        <dbReference type="EMBL" id="QHA03178.1"/>
    </source>
</evidence>
<evidence type="ECO:0000256" key="1">
    <source>
        <dbReference type="SAM" id="MobiDB-lite"/>
    </source>
</evidence>
<feature type="region of interest" description="Disordered" evidence="1">
    <location>
        <begin position="1"/>
        <end position="85"/>
    </location>
</feature>
<proteinExistence type="predicted"/>
<reference evidence="2 3" key="1">
    <citation type="submission" date="2019-12" db="EMBL/GenBank/DDBJ databases">
        <title>Streptomyces sp. strain T44 isolated from rhizosphere soil of Broussonetia papyrifera.</title>
        <authorList>
            <person name="Mo P."/>
        </authorList>
    </citation>
    <scope>NUCLEOTIDE SEQUENCE [LARGE SCALE GENOMIC DNA]</scope>
    <source>
        <strain evidence="2 3">T44</strain>
    </source>
</reference>
<name>A0A6I6MRJ0_9ACTN</name>
<evidence type="ECO:0000313" key="3">
    <source>
        <dbReference type="Proteomes" id="UP000436138"/>
    </source>
</evidence>
<dbReference type="RefSeq" id="WP_158918910.1">
    <property type="nucleotide sequence ID" value="NZ_CP047020.1"/>
</dbReference>
<feature type="compositionally biased region" description="Basic and acidic residues" evidence="1">
    <location>
        <begin position="41"/>
        <end position="72"/>
    </location>
</feature>
<dbReference type="Proteomes" id="UP000436138">
    <property type="component" value="Chromosome"/>
</dbReference>
<accession>A0A6I6MRJ0</accession>
<sequence>MRHDDIPTTRDNALSTEDLAQHRESDAARDNAPAPVYPGDSDEKAGTTEGIGSREADTPAKADSATKARGGDADEMPQLLSTHDEEDFRKRWEKIQITFVDDPREAVQAADNLVANVMQTLAATFDEHKTKLEGQLNQSGQADTEALRTALRHYRSFFNRLLTT</sequence>